<keyword evidence="1" id="KW-0472">Membrane</keyword>
<feature type="transmembrane region" description="Helical" evidence="1">
    <location>
        <begin position="34"/>
        <end position="57"/>
    </location>
</feature>
<dbReference type="AlphaFoldDB" id="A0A0F9T1N6"/>
<accession>A0A0F9T1N6</accession>
<keyword evidence="1" id="KW-0812">Transmembrane</keyword>
<name>A0A0F9T1N6_9ZZZZ</name>
<proteinExistence type="predicted"/>
<keyword evidence="1" id="KW-1133">Transmembrane helix</keyword>
<comment type="caution">
    <text evidence="2">The sequence shown here is derived from an EMBL/GenBank/DDBJ whole genome shotgun (WGS) entry which is preliminary data.</text>
</comment>
<feature type="transmembrane region" description="Helical" evidence="1">
    <location>
        <begin position="7"/>
        <end position="28"/>
    </location>
</feature>
<gene>
    <name evidence="2" type="ORF">LCGC14_0784100</name>
</gene>
<reference evidence="2" key="1">
    <citation type="journal article" date="2015" name="Nature">
        <title>Complex archaea that bridge the gap between prokaryotes and eukaryotes.</title>
        <authorList>
            <person name="Spang A."/>
            <person name="Saw J.H."/>
            <person name="Jorgensen S.L."/>
            <person name="Zaremba-Niedzwiedzka K."/>
            <person name="Martijn J."/>
            <person name="Lind A.E."/>
            <person name="van Eijk R."/>
            <person name="Schleper C."/>
            <person name="Guy L."/>
            <person name="Ettema T.J."/>
        </authorList>
    </citation>
    <scope>NUCLEOTIDE SEQUENCE</scope>
</reference>
<sequence length="97" mass="10928">MRNLTYVFGASGLGGVIFAILAGLRWTFTYPDPSQAIIAGALGIAWAIMSFGFGYTYERLKNLKENQENIVLRLDSLVQENKAEKELEDWKKIKAKK</sequence>
<dbReference type="EMBL" id="LAZR01002041">
    <property type="protein sequence ID" value="KKN35383.1"/>
    <property type="molecule type" value="Genomic_DNA"/>
</dbReference>
<evidence type="ECO:0000313" key="2">
    <source>
        <dbReference type="EMBL" id="KKN35383.1"/>
    </source>
</evidence>
<organism evidence="2">
    <name type="scientific">marine sediment metagenome</name>
    <dbReference type="NCBI Taxonomy" id="412755"/>
    <lineage>
        <taxon>unclassified sequences</taxon>
        <taxon>metagenomes</taxon>
        <taxon>ecological metagenomes</taxon>
    </lineage>
</organism>
<protein>
    <submittedName>
        <fullName evidence="2">Uncharacterized protein</fullName>
    </submittedName>
</protein>
<evidence type="ECO:0000256" key="1">
    <source>
        <dbReference type="SAM" id="Phobius"/>
    </source>
</evidence>